<dbReference type="InterPro" id="IPR006059">
    <property type="entry name" value="SBP"/>
</dbReference>
<dbReference type="EMBL" id="JBIAHM010000032">
    <property type="protein sequence ID" value="MFE9606686.1"/>
    <property type="molecule type" value="Genomic_DNA"/>
</dbReference>
<evidence type="ECO:0000313" key="5">
    <source>
        <dbReference type="EMBL" id="MFE9606686.1"/>
    </source>
</evidence>
<protein>
    <submittedName>
        <fullName evidence="5">ABC transporter substrate-binding protein</fullName>
    </submittedName>
</protein>
<dbReference type="RefSeq" id="WP_388115375.1">
    <property type="nucleotide sequence ID" value="NZ_JBIAHM010000032.1"/>
</dbReference>
<dbReference type="Proteomes" id="UP001601303">
    <property type="component" value="Unassembled WGS sequence"/>
</dbReference>
<gene>
    <name evidence="5" type="ORF">ACFYNQ_50130</name>
</gene>
<dbReference type="PANTHER" id="PTHR30061:SF50">
    <property type="entry name" value="MALTOSE_MALTODEXTRIN-BINDING PERIPLASMIC PROTEIN"/>
    <property type="match status" value="1"/>
</dbReference>
<dbReference type="SUPFAM" id="SSF53850">
    <property type="entry name" value="Periplasmic binding protein-like II"/>
    <property type="match status" value="1"/>
</dbReference>
<dbReference type="Gene3D" id="3.40.190.10">
    <property type="entry name" value="Periplasmic binding protein-like II"/>
    <property type="match status" value="2"/>
</dbReference>
<organism evidence="5 6">
    <name type="scientific">Streptomyces hokutonensis</name>
    <dbReference type="NCBI Taxonomy" id="1306990"/>
    <lineage>
        <taxon>Bacteria</taxon>
        <taxon>Bacillati</taxon>
        <taxon>Actinomycetota</taxon>
        <taxon>Actinomycetes</taxon>
        <taxon>Kitasatosporales</taxon>
        <taxon>Streptomycetaceae</taxon>
        <taxon>Streptomyces</taxon>
    </lineage>
</organism>
<evidence type="ECO:0000313" key="6">
    <source>
        <dbReference type="Proteomes" id="UP001601303"/>
    </source>
</evidence>
<keyword evidence="3 4" id="KW-0732">Signal</keyword>
<keyword evidence="6" id="KW-1185">Reference proteome</keyword>
<comment type="similarity">
    <text evidence="1">Belongs to the bacterial solute-binding protein 1 family.</text>
</comment>
<evidence type="ECO:0000256" key="3">
    <source>
        <dbReference type="ARBA" id="ARBA00022729"/>
    </source>
</evidence>
<comment type="caution">
    <text evidence="5">The sequence shown here is derived from an EMBL/GenBank/DDBJ whole genome shotgun (WGS) entry which is preliminary data.</text>
</comment>
<evidence type="ECO:0000256" key="2">
    <source>
        <dbReference type="ARBA" id="ARBA00022448"/>
    </source>
</evidence>
<sequence length="457" mass="48171">MSESRGGPVTRTARRPRRTVAASLLAATALLAAACTTGGATSKADTGADDTTPVTITFWHGLSSPHETASVNAVLAKFHKKYPYITVKAVAAQTDDKVNQAIRGGTAPDVASSFNAANVGGWCSSGAFQDLTPDIEADHVDLSQIPKAVQSYTAFGGKRCTMPWLADTFGLYYNKKLFAKAGITSPPKTMSELAADTKKLTTFNADGSIRTAGFMPYLGVYGMLTEHLVPSWGGKWLTADGQSNVGGDPAFAQALTWQKSLVDWFGAKKLVTFKAGMGDEFSAQNAFETGKLAMMVDGEWRNSFIKNDKADIDYGTAVMPAADGKSQLYGAGYVGGNVIGMPRGAKHPGAAWKLIKFLTTDTDALTTLADAIGNVPTTKAALDSPALGLSKDPNFAPFLQVFKNPLTTTTPASADGGAYLTNFGHFVEKWQTGSVPDLKAGLTAVDRQNNAALKLGQ</sequence>
<accession>A0ABW6MKN1</accession>
<evidence type="ECO:0000256" key="1">
    <source>
        <dbReference type="ARBA" id="ARBA00008520"/>
    </source>
</evidence>
<feature type="chain" id="PRO_5045301308" evidence="4">
    <location>
        <begin position="35"/>
        <end position="457"/>
    </location>
</feature>
<reference evidence="5 6" key="1">
    <citation type="submission" date="2024-10" db="EMBL/GenBank/DDBJ databases">
        <title>The Natural Products Discovery Center: Release of the First 8490 Sequenced Strains for Exploring Actinobacteria Biosynthetic Diversity.</title>
        <authorList>
            <person name="Kalkreuter E."/>
            <person name="Kautsar S.A."/>
            <person name="Yang D."/>
            <person name="Bader C.D."/>
            <person name="Teijaro C.N."/>
            <person name="Fluegel L."/>
            <person name="Davis C.M."/>
            <person name="Simpson J.R."/>
            <person name="Lauterbach L."/>
            <person name="Steele A.D."/>
            <person name="Gui C."/>
            <person name="Meng S."/>
            <person name="Li G."/>
            <person name="Viehrig K."/>
            <person name="Ye F."/>
            <person name="Su P."/>
            <person name="Kiefer A.F."/>
            <person name="Nichols A."/>
            <person name="Cepeda A.J."/>
            <person name="Yan W."/>
            <person name="Fan B."/>
            <person name="Jiang Y."/>
            <person name="Adhikari A."/>
            <person name="Zheng C.-J."/>
            <person name="Schuster L."/>
            <person name="Cowan T.M."/>
            <person name="Smanski M.J."/>
            <person name="Chevrette M.G."/>
            <person name="De Carvalho L.P.S."/>
            <person name="Shen B."/>
        </authorList>
    </citation>
    <scope>NUCLEOTIDE SEQUENCE [LARGE SCALE GENOMIC DNA]</scope>
    <source>
        <strain evidence="5 6">NPDC006488</strain>
    </source>
</reference>
<dbReference type="Pfam" id="PF01547">
    <property type="entry name" value="SBP_bac_1"/>
    <property type="match status" value="1"/>
</dbReference>
<feature type="signal peptide" evidence="4">
    <location>
        <begin position="1"/>
        <end position="34"/>
    </location>
</feature>
<evidence type="ECO:0000256" key="4">
    <source>
        <dbReference type="SAM" id="SignalP"/>
    </source>
</evidence>
<dbReference type="PANTHER" id="PTHR30061">
    <property type="entry name" value="MALTOSE-BINDING PERIPLASMIC PROTEIN"/>
    <property type="match status" value="1"/>
</dbReference>
<proteinExistence type="inferred from homology"/>
<keyword evidence="2" id="KW-0813">Transport</keyword>
<name>A0ABW6MKN1_9ACTN</name>
<dbReference type="CDD" id="cd14748">
    <property type="entry name" value="PBP2_UgpB"/>
    <property type="match status" value="1"/>
</dbReference>
<dbReference type="PROSITE" id="PS51257">
    <property type="entry name" value="PROKAR_LIPOPROTEIN"/>
    <property type="match status" value="1"/>
</dbReference>